<proteinExistence type="predicted"/>
<keyword evidence="2" id="KW-1185">Reference proteome</keyword>
<evidence type="ECO:0000313" key="2">
    <source>
        <dbReference type="Proteomes" id="UP000789706"/>
    </source>
</evidence>
<sequence length="50" mass="5567">MAENVPESLEIIEIRMGIFSADSLRNFLKSDVNNVPNNISANILNIVFTC</sequence>
<comment type="caution">
    <text evidence="1">The sequence shown here is derived from an EMBL/GenBank/DDBJ whole genome shotgun (WGS) entry which is preliminary data.</text>
</comment>
<protein>
    <submittedName>
        <fullName evidence="1">5096_t:CDS:1</fullName>
    </submittedName>
</protein>
<name>A0A9N9APZ0_9GLOM</name>
<dbReference type="AlphaFoldDB" id="A0A9N9APZ0"/>
<organism evidence="1 2">
    <name type="scientific">Diversispora eburnea</name>
    <dbReference type="NCBI Taxonomy" id="1213867"/>
    <lineage>
        <taxon>Eukaryota</taxon>
        <taxon>Fungi</taxon>
        <taxon>Fungi incertae sedis</taxon>
        <taxon>Mucoromycota</taxon>
        <taxon>Glomeromycotina</taxon>
        <taxon>Glomeromycetes</taxon>
        <taxon>Diversisporales</taxon>
        <taxon>Diversisporaceae</taxon>
        <taxon>Diversispora</taxon>
    </lineage>
</organism>
<dbReference type="Proteomes" id="UP000789706">
    <property type="component" value="Unassembled WGS sequence"/>
</dbReference>
<accession>A0A9N9APZ0</accession>
<evidence type="ECO:0000313" key="1">
    <source>
        <dbReference type="EMBL" id="CAG8540767.1"/>
    </source>
</evidence>
<dbReference type="EMBL" id="CAJVPK010000695">
    <property type="protein sequence ID" value="CAG8540767.1"/>
    <property type="molecule type" value="Genomic_DNA"/>
</dbReference>
<gene>
    <name evidence="1" type="ORF">DEBURN_LOCUS6598</name>
</gene>
<reference evidence="1" key="1">
    <citation type="submission" date="2021-06" db="EMBL/GenBank/DDBJ databases">
        <authorList>
            <person name="Kallberg Y."/>
            <person name="Tangrot J."/>
            <person name="Rosling A."/>
        </authorList>
    </citation>
    <scope>NUCLEOTIDE SEQUENCE</scope>
    <source>
        <strain evidence="1">AZ414A</strain>
    </source>
</reference>